<name>A0ABQ8AZI4_BRANA</name>
<proteinExistence type="predicted"/>
<evidence type="ECO:0000313" key="2">
    <source>
        <dbReference type="Proteomes" id="UP000824890"/>
    </source>
</evidence>
<dbReference type="Proteomes" id="UP000824890">
    <property type="component" value="Unassembled WGS sequence"/>
</dbReference>
<dbReference type="EMBL" id="JAGKQM010000012">
    <property type="protein sequence ID" value="KAH0897682.1"/>
    <property type="molecule type" value="Genomic_DNA"/>
</dbReference>
<accession>A0ABQ8AZI4</accession>
<keyword evidence="2" id="KW-1185">Reference proteome</keyword>
<comment type="caution">
    <text evidence="1">The sequence shown here is derived from an EMBL/GenBank/DDBJ whole genome shotgun (WGS) entry which is preliminary data.</text>
</comment>
<protein>
    <submittedName>
        <fullName evidence="1">Uncharacterized protein</fullName>
    </submittedName>
</protein>
<reference evidence="1 2" key="1">
    <citation type="submission" date="2021-05" db="EMBL/GenBank/DDBJ databases">
        <title>Genome Assembly of Synthetic Allotetraploid Brassica napus Reveals Homoeologous Exchanges between Subgenomes.</title>
        <authorList>
            <person name="Davis J.T."/>
        </authorList>
    </citation>
    <scope>NUCLEOTIDE SEQUENCE [LARGE SCALE GENOMIC DNA]</scope>
    <source>
        <strain evidence="2">cv. Da-Ae</strain>
        <tissue evidence="1">Seedling</tissue>
    </source>
</reference>
<evidence type="ECO:0000313" key="1">
    <source>
        <dbReference type="EMBL" id="KAH0897682.1"/>
    </source>
</evidence>
<sequence>MPPWKHTPKEQHEELRNTLDKFATGLHETLLHAVETAIIKVLQRHQQQQSVQGPINLVMTISRMMTWLRTYS</sequence>
<gene>
    <name evidence="1" type="ORF">HID58_047250</name>
</gene>
<organism evidence="1 2">
    <name type="scientific">Brassica napus</name>
    <name type="common">Rape</name>
    <dbReference type="NCBI Taxonomy" id="3708"/>
    <lineage>
        <taxon>Eukaryota</taxon>
        <taxon>Viridiplantae</taxon>
        <taxon>Streptophyta</taxon>
        <taxon>Embryophyta</taxon>
        <taxon>Tracheophyta</taxon>
        <taxon>Spermatophyta</taxon>
        <taxon>Magnoliopsida</taxon>
        <taxon>eudicotyledons</taxon>
        <taxon>Gunneridae</taxon>
        <taxon>Pentapetalae</taxon>
        <taxon>rosids</taxon>
        <taxon>malvids</taxon>
        <taxon>Brassicales</taxon>
        <taxon>Brassicaceae</taxon>
        <taxon>Brassiceae</taxon>
        <taxon>Brassica</taxon>
    </lineage>
</organism>